<dbReference type="InterPro" id="IPR003594">
    <property type="entry name" value="HATPase_dom"/>
</dbReference>
<accession>A0A4R5DY90</accession>
<keyword evidence="5" id="KW-0418">Kinase</keyword>
<dbReference type="PANTHER" id="PTHR43304">
    <property type="entry name" value="PHYTOCHROME-LIKE PROTEIN CPH1"/>
    <property type="match status" value="1"/>
</dbReference>
<sequence>MENPKILPGEENRIAALNSYNILDTLPQQEYDDLTKLASEICQTPISLISLLDDTRQWFKSHHGLDVSETPREYAFCNHAIINPDEIMIVNDSRQDTRFLDNPLVTGDPYVIFYAGVPLVDSNGFALGSLCVIDHAPKKLTAGQLSALQTLANQVVKLLELRRTNSELKSAKRQLEERNALLDKVIDKQTENEVIIKKSQDELLETNQHLEMALLAGNLGSYALHLQTGIISSTNLFKANYGLPSKALLNFSELVECILPDERQKMLDLVENAVLTKGVYQAEYRVKWPDGHIAWISTSGKCVYDEEGNPVKMVGTTRNISKQKALEENMEKLVSERTDQLLEANRSLLELNQKVFASNEILKKSNASLEQFAFVASHDLQEPLRKIQSFGDLLHKRHAENLGAGTEYLNRMQSAAGRMSSLIRDLLAFSRITVRDETPAKVSLSWVVKTVLDDLELAVQESGAIIITEPLPMIYGDQSQLGQVFQNLISNAIKFRIAGNIPQIRISHKEVAQSNLPSTVNPVGKTDSYHCIEIADNGTGFNPQHAGRIFEVFQRLHGQNEFPGTGIGLAICERVIANHGGAITATSQPDQGAVFGIYLPMQS</sequence>
<dbReference type="EMBL" id="SMFL01000002">
    <property type="protein sequence ID" value="TDE17161.1"/>
    <property type="molecule type" value="Genomic_DNA"/>
</dbReference>
<dbReference type="Gene3D" id="3.30.450.20">
    <property type="entry name" value="PAS domain"/>
    <property type="match status" value="1"/>
</dbReference>
<evidence type="ECO:0000256" key="3">
    <source>
        <dbReference type="ARBA" id="ARBA00022553"/>
    </source>
</evidence>
<evidence type="ECO:0000256" key="5">
    <source>
        <dbReference type="ARBA" id="ARBA00022777"/>
    </source>
</evidence>
<feature type="domain" description="Histidine kinase" evidence="7">
    <location>
        <begin position="375"/>
        <end position="603"/>
    </location>
</feature>
<evidence type="ECO:0000256" key="2">
    <source>
        <dbReference type="ARBA" id="ARBA00012438"/>
    </source>
</evidence>
<dbReference type="InterPro" id="IPR003661">
    <property type="entry name" value="HisK_dim/P_dom"/>
</dbReference>
<evidence type="ECO:0000259" key="7">
    <source>
        <dbReference type="PROSITE" id="PS50109"/>
    </source>
</evidence>
<dbReference type="EC" id="2.7.13.3" evidence="2"/>
<dbReference type="FunFam" id="3.30.565.10:FF:000006">
    <property type="entry name" value="Sensor histidine kinase WalK"/>
    <property type="match status" value="1"/>
</dbReference>
<dbReference type="AlphaFoldDB" id="A0A4R5DY90"/>
<dbReference type="Pfam" id="PF08447">
    <property type="entry name" value="PAS_3"/>
    <property type="match status" value="1"/>
</dbReference>
<dbReference type="InterPro" id="IPR036097">
    <property type="entry name" value="HisK_dim/P_sf"/>
</dbReference>
<feature type="coiled-coil region" evidence="6">
    <location>
        <begin position="158"/>
        <end position="192"/>
    </location>
</feature>
<keyword evidence="10" id="KW-1185">Reference proteome</keyword>
<dbReference type="Pfam" id="PF02518">
    <property type="entry name" value="HATPase_c"/>
    <property type="match status" value="1"/>
</dbReference>
<dbReference type="RefSeq" id="WP_131956925.1">
    <property type="nucleotide sequence ID" value="NZ_SMFL01000002.1"/>
</dbReference>
<evidence type="ECO:0000256" key="4">
    <source>
        <dbReference type="ARBA" id="ARBA00022679"/>
    </source>
</evidence>
<dbReference type="InterPro" id="IPR000700">
    <property type="entry name" value="PAS-assoc_C"/>
</dbReference>
<dbReference type="SUPFAM" id="SSF55874">
    <property type="entry name" value="ATPase domain of HSP90 chaperone/DNA topoisomerase II/histidine kinase"/>
    <property type="match status" value="1"/>
</dbReference>
<dbReference type="GO" id="GO:0000155">
    <property type="term" value="F:phosphorelay sensor kinase activity"/>
    <property type="evidence" value="ECO:0007669"/>
    <property type="project" value="InterPro"/>
</dbReference>
<evidence type="ECO:0000256" key="1">
    <source>
        <dbReference type="ARBA" id="ARBA00000085"/>
    </source>
</evidence>
<dbReference type="PANTHER" id="PTHR43304:SF1">
    <property type="entry name" value="PAC DOMAIN-CONTAINING PROTEIN"/>
    <property type="match status" value="1"/>
</dbReference>
<dbReference type="OrthoDB" id="9811889at2"/>
<dbReference type="Pfam" id="PF00512">
    <property type="entry name" value="HisKA"/>
    <property type="match status" value="1"/>
</dbReference>
<dbReference type="InterPro" id="IPR003018">
    <property type="entry name" value="GAF"/>
</dbReference>
<dbReference type="InterPro" id="IPR029016">
    <property type="entry name" value="GAF-like_dom_sf"/>
</dbReference>
<dbReference type="InterPro" id="IPR000014">
    <property type="entry name" value="PAS"/>
</dbReference>
<dbReference type="Gene3D" id="3.30.450.40">
    <property type="match status" value="1"/>
</dbReference>
<keyword evidence="3" id="KW-0597">Phosphoprotein</keyword>
<gene>
    <name evidence="9" type="ORF">E0F88_04480</name>
</gene>
<dbReference type="PRINTS" id="PR00344">
    <property type="entry name" value="BCTRLSENSOR"/>
</dbReference>
<reference evidence="9 10" key="1">
    <citation type="submission" date="2019-03" db="EMBL/GenBank/DDBJ databases">
        <title>Dyadobacter AR-3-6 sp. nov., isolated from arctic soil.</title>
        <authorList>
            <person name="Chaudhary D.K."/>
        </authorList>
    </citation>
    <scope>NUCLEOTIDE SEQUENCE [LARGE SCALE GENOMIC DNA]</scope>
    <source>
        <strain evidence="9 10">AR-3-6</strain>
    </source>
</reference>
<comment type="catalytic activity">
    <reaction evidence="1">
        <text>ATP + protein L-histidine = ADP + protein N-phospho-L-histidine.</text>
        <dbReference type="EC" id="2.7.13.3"/>
    </reaction>
</comment>
<dbReference type="NCBIfam" id="TIGR00229">
    <property type="entry name" value="sensory_box"/>
    <property type="match status" value="1"/>
</dbReference>
<dbReference type="InterPro" id="IPR036890">
    <property type="entry name" value="HATPase_C_sf"/>
</dbReference>
<organism evidence="9 10">
    <name type="scientific">Dyadobacter psychrotolerans</name>
    <dbReference type="NCBI Taxonomy" id="2541721"/>
    <lineage>
        <taxon>Bacteria</taxon>
        <taxon>Pseudomonadati</taxon>
        <taxon>Bacteroidota</taxon>
        <taxon>Cytophagia</taxon>
        <taxon>Cytophagales</taxon>
        <taxon>Spirosomataceae</taxon>
        <taxon>Dyadobacter</taxon>
    </lineage>
</organism>
<comment type="caution">
    <text evidence="9">The sequence shown here is derived from an EMBL/GenBank/DDBJ whole genome shotgun (WGS) entry which is preliminary data.</text>
</comment>
<keyword evidence="4" id="KW-0808">Transferase</keyword>
<evidence type="ECO:0000313" key="10">
    <source>
        <dbReference type="Proteomes" id="UP000294850"/>
    </source>
</evidence>
<name>A0A4R5DY90_9BACT</name>
<evidence type="ECO:0000313" key="9">
    <source>
        <dbReference type="EMBL" id="TDE17161.1"/>
    </source>
</evidence>
<dbReference type="SUPFAM" id="SSF47384">
    <property type="entry name" value="Homodimeric domain of signal transducing histidine kinase"/>
    <property type="match status" value="1"/>
</dbReference>
<dbReference type="Proteomes" id="UP000294850">
    <property type="component" value="Unassembled WGS sequence"/>
</dbReference>
<dbReference type="InterPro" id="IPR004358">
    <property type="entry name" value="Sig_transdc_His_kin-like_C"/>
</dbReference>
<dbReference type="SMART" id="SM00388">
    <property type="entry name" value="HisKA"/>
    <property type="match status" value="1"/>
</dbReference>
<evidence type="ECO:0000256" key="6">
    <source>
        <dbReference type="SAM" id="Coils"/>
    </source>
</evidence>
<dbReference type="Pfam" id="PF01590">
    <property type="entry name" value="GAF"/>
    <property type="match status" value="1"/>
</dbReference>
<protein>
    <recommendedName>
        <fullName evidence="2">histidine kinase</fullName>
        <ecNumber evidence="2">2.7.13.3</ecNumber>
    </recommendedName>
</protein>
<dbReference type="CDD" id="cd00130">
    <property type="entry name" value="PAS"/>
    <property type="match status" value="1"/>
</dbReference>
<dbReference type="SMART" id="SM00065">
    <property type="entry name" value="GAF"/>
    <property type="match status" value="1"/>
</dbReference>
<dbReference type="CDD" id="cd00082">
    <property type="entry name" value="HisKA"/>
    <property type="match status" value="1"/>
</dbReference>
<dbReference type="PROSITE" id="PS50113">
    <property type="entry name" value="PAC"/>
    <property type="match status" value="1"/>
</dbReference>
<dbReference type="SUPFAM" id="SSF55785">
    <property type="entry name" value="PYP-like sensor domain (PAS domain)"/>
    <property type="match status" value="1"/>
</dbReference>
<dbReference type="PROSITE" id="PS50109">
    <property type="entry name" value="HIS_KIN"/>
    <property type="match status" value="1"/>
</dbReference>
<dbReference type="SUPFAM" id="SSF55781">
    <property type="entry name" value="GAF domain-like"/>
    <property type="match status" value="1"/>
</dbReference>
<dbReference type="Gene3D" id="3.30.565.10">
    <property type="entry name" value="Histidine kinase-like ATPase, C-terminal domain"/>
    <property type="match status" value="1"/>
</dbReference>
<dbReference type="InterPro" id="IPR052162">
    <property type="entry name" value="Sensor_kinase/Photoreceptor"/>
</dbReference>
<evidence type="ECO:0000259" key="8">
    <source>
        <dbReference type="PROSITE" id="PS50113"/>
    </source>
</evidence>
<dbReference type="SMART" id="SM00387">
    <property type="entry name" value="HATPase_c"/>
    <property type="match status" value="1"/>
</dbReference>
<dbReference type="InterPro" id="IPR013655">
    <property type="entry name" value="PAS_fold_3"/>
</dbReference>
<dbReference type="InterPro" id="IPR035965">
    <property type="entry name" value="PAS-like_dom_sf"/>
</dbReference>
<proteinExistence type="predicted"/>
<keyword evidence="6" id="KW-0175">Coiled coil</keyword>
<feature type="domain" description="PAC" evidence="8">
    <location>
        <begin position="280"/>
        <end position="332"/>
    </location>
</feature>
<dbReference type="InterPro" id="IPR005467">
    <property type="entry name" value="His_kinase_dom"/>
</dbReference>
<dbReference type="Gene3D" id="1.10.287.130">
    <property type="match status" value="1"/>
</dbReference>